<protein>
    <submittedName>
        <fullName evidence="1">Uncharacterized protein</fullName>
    </submittedName>
</protein>
<reference evidence="1" key="1">
    <citation type="submission" date="2020-11" db="EMBL/GenBank/DDBJ databases">
        <authorList>
            <person name="Tran Van P."/>
        </authorList>
    </citation>
    <scope>NUCLEOTIDE SEQUENCE</scope>
</reference>
<sequence>MVDLYGIQYWSMCGHTVMVDLYGIQYWSMCGHTVMVDLYGITQGHIAGILILWPIGVEEGRLEASERASKHFSPQLIFYLCHLSKRGVVPNSWGLCGRTYLHTPGGSPDYRLLSAVAIQGVVVCLQVVLWYACRWCCGLSGKHHARCCGLLAGGAAVVLSLPSPSLQAVGIIRQLIQIEPRGAPSVTSAAALGVRPGGC</sequence>
<accession>A0A7R9CPJ8</accession>
<proteinExistence type="predicted"/>
<gene>
    <name evidence="1" type="ORF">TCEB3V08_LOCUS5147</name>
</gene>
<evidence type="ECO:0000313" key="1">
    <source>
        <dbReference type="EMBL" id="CAD7399703.1"/>
    </source>
</evidence>
<name>A0A7R9CPJ8_TIMCR</name>
<dbReference type="EMBL" id="OC317906">
    <property type="protein sequence ID" value="CAD7399703.1"/>
    <property type="molecule type" value="Genomic_DNA"/>
</dbReference>
<dbReference type="AlphaFoldDB" id="A0A7R9CPJ8"/>
<organism evidence="1">
    <name type="scientific">Timema cristinae</name>
    <name type="common">Walking stick</name>
    <dbReference type="NCBI Taxonomy" id="61476"/>
    <lineage>
        <taxon>Eukaryota</taxon>
        <taxon>Metazoa</taxon>
        <taxon>Ecdysozoa</taxon>
        <taxon>Arthropoda</taxon>
        <taxon>Hexapoda</taxon>
        <taxon>Insecta</taxon>
        <taxon>Pterygota</taxon>
        <taxon>Neoptera</taxon>
        <taxon>Polyneoptera</taxon>
        <taxon>Phasmatodea</taxon>
        <taxon>Timematodea</taxon>
        <taxon>Timematoidea</taxon>
        <taxon>Timematidae</taxon>
        <taxon>Timema</taxon>
    </lineage>
</organism>